<gene>
    <name evidence="5" type="ORF">IAD17_01370</name>
</gene>
<name>A0A9D1HWY9_9ACTN</name>
<feature type="domain" description="PD-(D/E)XK endonuclease-like" evidence="4">
    <location>
        <begin position="830"/>
        <end position="1082"/>
    </location>
</feature>
<dbReference type="AlphaFoldDB" id="A0A9D1HWY9"/>
<protein>
    <submittedName>
        <fullName evidence="5">PD-(D/E)XK nuclease family protein</fullName>
    </submittedName>
</protein>
<evidence type="ECO:0000256" key="2">
    <source>
        <dbReference type="ARBA" id="ARBA00022806"/>
    </source>
</evidence>
<keyword evidence="1" id="KW-0227">DNA damage</keyword>
<dbReference type="EMBL" id="DVMQ01000005">
    <property type="protein sequence ID" value="HIU23562.1"/>
    <property type="molecule type" value="Genomic_DNA"/>
</dbReference>
<organism evidence="5 6">
    <name type="scientific">Candidatus Coprovicinus avistercoris</name>
    <dbReference type="NCBI Taxonomy" id="2840754"/>
    <lineage>
        <taxon>Bacteria</taxon>
        <taxon>Bacillati</taxon>
        <taxon>Actinomycetota</taxon>
        <taxon>Coriobacteriia</taxon>
        <taxon>Coriobacteriales</taxon>
        <taxon>Coriobacteriaceae</taxon>
        <taxon>Coriobacteriaceae incertae sedis</taxon>
        <taxon>Candidatus Coprovicinus</taxon>
    </lineage>
</organism>
<evidence type="ECO:0000313" key="6">
    <source>
        <dbReference type="Proteomes" id="UP000824078"/>
    </source>
</evidence>
<dbReference type="Proteomes" id="UP000824078">
    <property type="component" value="Unassembled WGS sequence"/>
</dbReference>
<keyword evidence="2" id="KW-0067">ATP-binding</keyword>
<dbReference type="Gene3D" id="3.90.320.10">
    <property type="match status" value="1"/>
</dbReference>
<sequence length="1089" mass="119170">MSLTIVTTQTEWLVGPEVEVCLHEQLASRGHATLLVPSFDQALSAQQALAETDKLDLGVQVDTPQSWAEERWGVWGDGRLVVSQEERRLLIRAVLKKKNVLQGASDHIEGTVELLVQLAREGLPAFVDTSNPRGVVPAEASTVALLATYAHMLAEHSRIEASELMTILPEVLAADSGDKDTLVCAGFTELSYGERELFCRLAQTGEVVFVAHLGDGPAYAAVRTLIADLKQRAAALNVSVEERVSELQSPASERHDELTQLLQRLYQPGDVPLCPTGAVRGLLAAGPSAEPALVTHEMVSLVGEGLQEIVLATPDPLSAWNAIAPHIQTAGLAVQARFSQPFMQTEAGRAFVEFATGVAHLAALAETWPATEGLPDTTTKRVHLADMSWWPPRDLSDYLMSCISQVSEDQAWRIDTRWRANRLLTPKAVLDTLLSEKDTSRETAAATRELLRGRLGSAASKLLAPFVTGALNQSPHAPEVSAVLTSVLSVARSLKAWQDVLLDHACADEFSASDLVVLVEDALQVLQYVRIPLRLAFTNEKAAGVVRIMRPEEAARLAPASMDALVLLGQTSTEQPVTTPENEQTELAKLYGVDVSSNTLDGARARFASLIAVPRSTFVWERKLFSADGRECYPSVLLGELLACYGVETSAQPEELMQVFGAENIQVRSEISLAENAYKTGKQPSVVATEHVAPAGQLEAEERLCVSPPPEGSTESTPVLSASQIETYLECPYKWFSLRRLRLRDSDAGFTGAEIGTFAHRVLEVTHRELLARAVEQARGEKSLDQLAEAAFFDAEIAHRDNYTELVSALIEQAQTNPELRFPGSAVSDEETVEQAQTILSRVFTAHLDHQYLLERGRHPLRQALVAHTAEEQGRIEALRRDLTSLLKYEAGLFEGFEPRYFEWGFGRGENEVSYAGVRIIGTVDRIDIDCHGQAMVIDYKHKAPNRFNAEHDVFSSGAQEIFTLPRRVQALMYAQVIRRAFPDLNVRGALYLCTKGTHALAGAVDENLIERVFGDNQLSRSRTEHVAVPRANSFGQMDTCGFEALLDACEEAIAAKIERLLAGDIEAAPLDAAACQFCPVLNCERRLS</sequence>
<reference evidence="5" key="2">
    <citation type="journal article" date="2021" name="PeerJ">
        <title>Extensive microbial diversity within the chicken gut microbiome revealed by metagenomics and culture.</title>
        <authorList>
            <person name="Gilroy R."/>
            <person name="Ravi A."/>
            <person name="Getino M."/>
            <person name="Pursley I."/>
            <person name="Horton D.L."/>
            <person name="Alikhan N.F."/>
            <person name="Baker D."/>
            <person name="Gharbi K."/>
            <person name="Hall N."/>
            <person name="Watson M."/>
            <person name="Adriaenssens E.M."/>
            <person name="Foster-Nyarko E."/>
            <person name="Jarju S."/>
            <person name="Secka A."/>
            <person name="Antonio M."/>
            <person name="Oren A."/>
            <person name="Chaudhuri R.R."/>
            <person name="La Ragione R."/>
            <person name="Hildebrand F."/>
            <person name="Pallen M.J."/>
        </authorList>
    </citation>
    <scope>NUCLEOTIDE SEQUENCE</scope>
    <source>
        <strain evidence="5">ChiHjej12B11-29160</strain>
    </source>
</reference>
<dbReference type="InterPro" id="IPR011604">
    <property type="entry name" value="PDDEXK-like_dom_sf"/>
</dbReference>
<evidence type="ECO:0000259" key="4">
    <source>
        <dbReference type="Pfam" id="PF12705"/>
    </source>
</evidence>
<keyword evidence="2" id="KW-0347">Helicase</keyword>
<evidence type="ECO:0000256" key="3">
    <source>
        <dbReference type="ARBA" id="ARBA00023204"/>
    </source>
</evidence>
<evidence type="ECO:0000256" key="1">
    <source>
        <dbReference type="ARBA" id="ARBA00022763"/>
    </source>
</evidence>
<dbReference type="Pfam" id="PF12705">
    <property type="entry name" value="PDDEXK_1"/>
    <property type="match status" value="2"/>
</dbReference>
<proteinExistence type="predicted"/>
<dbReference type="GO" id="GO:0006281">
    <property type="term" value="P:DNA repair"/>
    <property type="evidence" value="ECO:0007669"/>
    <property type="project" value="UniProtKB-KW"/>
</dbReference>
<keyword evidence="3" id="KW-0234">DNA repair</keyword>
<reference evidence="5" key="1">
    <citation type="submission" date="2020-10" db="EMBL/GenBank/DDBJ databases">
        <authorList>
            <person name="Gilroy R."/>
        </authorList>
    </citation>
    <scope>NUCLEOTIDE SEQUENCE</scope>
    <source>
        <strain evidence="5">ChiHjej12B11-29160</strain>
    </source>
</reference>
<evidence type="ECO:0000313" key="5">
    <source>
        <dbReference type="EMBL" id="HIU23562.1"/>
    </source>
</evidence>
<dbReference type="GO" id="GO:0004386">
    <property type="term" value="F:helicase activity"/>
    <property type="evidence" value="ECO:0007669"/>
    <property type="project" value="UniProtKB-KW"/>
</dbReference>
<comment type="caution">
    <text evidence="5">The sequence shown here is derived from an EMBL/GenBank/DDBJ whole genome shotgun (WGS) entry which is preliminary data.</text>
</comment>
<keyword evidence="2" id="KW-0547">Nucleotide-binding</keyword>
<accession>A0A9D1HWY9</accession>
<keyword evidence="2" id="KW-0378">Hydrolase</keyword>
<dbReference type="InterPro" id="IPR038726">
    <property type="entry name" value="PDDEXK_AddAB-type"/>
</dbReference>
<feature type="domain" description="PD-(D/E)XK endonuclease-like" evidence="4">
    <location>
        <begin position="720"/>
        <end position="801"/>
    </location>
</feature>